<dbReference type="EMBL" id="JAVRBG010000006">
    <property type="protein sequence ID" value="MDT0294542.1"/>
    <property type="molecule type" value="Genomic_DNA"/>
</dbReference>
<evidence type="ECO:0000313" key="1">
    <source>
        <dbReference type="EMBL" id="MDT0294542.1"/>
    </source>
</evidence>
<accession>A0ABU2KIJ7</accession>
<comment type="caution">
    <text evidence="1">The sequence shown here is derived from an EMBL/GenBank/DDBJ whole genome shotgun (WGS) entry which is preliminary data.</text>
</comment>
<gene>
    <name evidence="1" type="ORF">RLT85_07835</name>
</gene>
<organism evidence="1 2">
    <name type="scientific">Mesonia ostreae</name>
    <dbReference type="NCBI Taxonomy" id="861110"/>
    <lineage>
        <taxon>Bacteria</taxon>
        <taxon>Pseudomonadati</taxon>
        <taxon>Bacteroidota</taxon>
        <taxon>Flavobacteriia</taxon>
        <taxon>Flavobacteriales</taxon>
        <taxon>Flavobacteriaceae</taxon>
        <taxon>Mesonia</taxon>
    </lineage>
</organism>
<evidence type="ECO:0000313" key="2">
    <source>
        <dbReference type="Proteomes" id="UP001182991"/>
    </source>
</evidence>
<name>A0ABU2KIJ7_9FLAO</name>
<protein>
    <submittedName>
        <fullName evidence="1">Uncharacterized protein</fullName>
    </submittedName>
</protein>
<reference evidence="2" key="1">
    <citation type="submission" date="2023-07" db="EMBL/GenBank/DDBJ databases">
        <title>Isolating and identifying novel microbial strains from the Mariana Trench.</title>
        <authorList>
            <person name="Fu H."/>
        </authorList>
    </citation>
    <scope>NUCLEOTIDE SEQUENCE [LARGE SCALE GENOMIC DNA]</scope>
    <source>
        <strain evidence="2">T-y2</strain>
    </source>
</reference>
<dbReference type="RefSeq" id="WP_311401474.1">
    <property type="nucleotide sequence ID" value="NZ_JAVRBG010000006.1"/>
</dbReference>
<keyword evidence="2" id="KW-1185">Reference proteome</keyword>
<dbReference type="Proteomes" id="UP001182991">
    <property type="component" value="Unassembled WGS sequence"/>
</dbReference>
<sequence length="114" mass="12624">MDGGYYFGIGGENENNYPQNLYLKSSNITLLENVNYLLEKSTDSSAYGGGGGVSDVNNYNTSYTSENFTGELTITKLDVQEYIVSGTFEMDLPDPFTGDTIKIRKGRFDTLFIP</sequence>
<proteinExistence type="predicted"/>